<dbReference type="PRINTS" id="PR00368">
    <property type="entry name" value="FADPNR"/>
</dbReference>
<dbReference type="GO" id="GO:0004791">
    <property type="term" value="F:thioredoxin-disulfide reductase (NADPH) activity"/>
    <property type="evidence" value="ECO:0007669"/>
    <property type="project" value="UniProtKB-EC"/>
</dbReference>
<dbReference type="Proteomes" id="UP000199183">
    <property type="component" value="Unassembled WGS sequence"/>
</dbReference>
<dbReference type="InterPro" id="IPR036188">
    <property type="entry name" value="FAD/NAD-bd_sf"/>
</dbReference>
<dbReference type="AlphaFoldDB" id="A0A1H4THI1"/>
<dbReference type="STRING" id="640635.SAMN04489806_3211"/>
<evidence type="ECO:0000256" key="3">
    <source>
        <dbReference type="ARBA" id="ARBA00048132"/>
    </source>
</evidence>
<protein>
    <submittedName>
        <fullName evidence="5">Thioredoxin reductase</fullName>
    </submittedName>
</protein>
<keyword evidence="6" id="KW-1185">Reference proteome</keyword>
<dbReference type="SUPFAM" id="SSF51905">
    <property type="entry name" value="FAD/NAD(P)-binding domain"/>
    <property type="match status" value="1"/>
</dbReference>
<feature type="domain" description="FAD/NAD(P)-binding" evidence="4">
    <location>
        <begin position="5"/>
        <end position="290"/>
    </location>
</feature>
<keyword evidence="2" id="KW-0560">Oxidoreductase</keyword>
<dbReference type="OrthoDB" id="9786503at2"/>
<organism evidence="5 6">
    <name type="scientific">Paramicrobacterium humi</name>
    <dbReference type="NCBI Taxonomy" id="640635"/>
    <lineage>
        <taxon>Bacteria</taxon>
        <taxon>Bacillati</taxon>
        <taxon>Actinomycetota</taxon>
        <taxon>Actinomycetes</taxon>
        <taxon>Micrococcales</taxon>
        <taxon>Microbacteriaceae</taxon>
        <taxon>Paramicrobacterium</taxon>
    </lineage>
</organism>
<evidence type="ECO:0000313" key="5">
    <source>
        <dbReference type="EMBL" id="SEC55789.1"/>
    </source>
</evidence>
<comment type="catalytic activity">
    <reaction evidence="3">
        <text>[thioredoxin]-dithiol + NADP(+) = [thioredoxin]-disulfide + NADPH + H(+)</text>
        <dbReference type="Rhea" id="RHEA:20345"/>
        <dbReference type="Rhea" id="RHEA-COMP:10698"/>
        <dbReference type="Rhea" id="RHEA-COMP:10700"/>
        <dbReference type="ChEBI" id="CHEBI:15378"/>
        <dbReference type="ChEBI" id="CHEBI:29950"/>
        <dbReference type="ChEBI" id="CHEBI:50058"/>
        <dbReference type="ChEBI" id="CHEBI:57783"/>
        <dbReference type="ChEBI" id="CHEBI:58349"/>
        <dbReference type="EC" id="1.8.1.9"/>
    </reaction>
</comment>
<evidence type="ECO:0000313" key="6">
    <source>
        <dbReference type="Proteomes" id="UP000199183"/>
    </source>
</evidence>
<name>A0A1H4THI1_9MICO</name>
<evidence type="ECO:0000256" key="1">
    <source>
        <dbReference type="ARBA" id="ARBA00022630"/>
    </source>
</evidence>
<evidence type="ECO:0000259" key="4">
    <source>
        <dbReference type="Pfam" id="PF07992"/>
    </source>
</evidence>
<dbReference type="PANTHER" id="PTHR48105">
    <property type="entry name" value="THIOREDOXIN REDUCTASE 1-RELATED-RELATED"/>
    <property type="match status" value="1"/>
</dbReference>
<dbReference type="RefSeq" id="WP_091187745.1">
    <property type="nucleotide sequence ID" value="NZ_FNRY01000002.1"/>
</dbReference>
<reference evidence="5 6" key="1">
    <citation type="submission" date="2016-10" db="EMBL/GenBank/DDBJ databases">
        <authorList>
            <person name="de Groot N.N."/>
        </authorList>
    </citation>
    <scope>NUCLEOTIDE SEQUENCE [LARGE SCALE GENOMIC DNA]</scope>
    <source>
        <strain evidence="5 6">DSM 21799</strain>
    </source>
</reference>
<dbReference type="EMBL" id="FNRY01000002">
    <property type="protein sequence ID" value="SEC55789.1"/>
    <property type="molecule type" value="Genomic_DNA"/>
</dbReference>
<sequence>MTQHYDVVVIGGGPAGLSAALNLVRARMRVLVLDANRPRHAATLFAHGFLTRDNISPLELRRLGREDVAGYENGEVQFAHVDTVTRLDSGFRVIATGVRGAPDRDVHAARIVVATGLAEILPDIGNGRAFYGTSLHSCYECDGWEKQDRPLVVIGEGDDLAWRAWWTLQWTNDLIVLTNGANVVTAQEEAELAAVGVDVIRTPIDEIRGDHGVMTGVALTDGHVIPRTTGFLLPRQQARLEFLDDLEIGRDSAGLLVVDNRGRTSLPGVYAAGDITPPGPQQIAIAAGAGALVSATIVGDEIRERRASVL</sequence>
<keyword evidence="1" id="KW-0285">Flavoprotein</keyword>
<dbReference type="InterPro" id="IPR023753">
    <property type="entry name" value="FAD/NAD-binding_dom"/>
</dbReference>
<accession>A0A1H4THI1</accession>
<proteinExistence type="predicted"/>
<dbReference type="Gene3D" id="3.50.50.60">
    <property type="entry name" value="FAD/NAD(P)-binding domain"/>
    <property type="match status" value="2"/>
</dbReference>
<dbReference type="Pfam" id="PF07992">
    <property type="entry name" value="Pyr_redox_2"/>
    <property type="match status" value="1"/>
</dbReference>
<dbReference type="PRINTS" id="PR00469">
    <property type="entry name" value="PNDRDTASEII"/>
</dbReference>
<gene>
    <name evidence="5" type="ORF">SAMN04489806_3211</name>
</gene>
<dbReference type="InterPro" id="IPR050097">
    <property type="entry name" value="Ferredoxin-NADP_redctase_2"/>
</dbReference>
<evidence type="ECO:0000256" key="2">
    <source>
        <dbReference type="ARBA" id="ARBA00023002"/>
    </source>
</evidence>